<keyword evidence="1" id="KW-1185">Reference proteome</keyword>
<dbReference type="Proteomes" id="UP001732720">
    <property type="component" value="Chromosome 3"/>
</dbReference>
<proteinExistence type="predicted"/>
<dbReference type="RefSeq" id="XP_073923040.1">
    <property type="nucleotide sequence ID" value="XM_074066939.1"/>
</dbReference>
<evidence type="ECO:0000313" key="2">
    <source>
        <dbReference type="RefSeq" id="XP_073923040.1"/>
    </source>
</evidence>
<evidence type="ECO:0000313" key="1">
    <source>
        <dbReference type="Proteomes" id="UP001732720"/>
    </source>
</evidence>
<gene>
    <name evidence="2" type="primary">Rp1</name>
</gene>
<organism evidence="1 2">
    <name type="scientific">Castor canadensis</name>
    <name type="common">American beaver</name>
    <dbReference type="NCBI Taxonomy" id="51338"/>
    <lineage>
        <taxon>Eukaryota</taxon>
        <taxon>Metazoa</taxon>
        <taxon>Chordata</taxon>
        <taxon>Craniata</taxon>
        <taxon>Vertebrata</taxon>
        <taxon>Euteleostomi</taxon>
        <taxon>Mammalia</taxon>
        <taxon>Eutheria</taxon>
        <taxon>Euarchontoglires</taxon>
        <taxon>Glires</taxon>
        <taxon>Rodentia</taxon>
        <taxon>Castorimorpha</taxon>
        <taxon>Castoridae</taxon>
        <taxon>Castor</taxon>
    </lineage>
</organism>
<reference evidence="2" key="1">
    <citation type="submission" date="2025-08" db="UniProtKB">
        <authorList>
            <consortium name="RefSeq"/>
        </authorList>
    </citation>
    <scope>IDENTIFICATION</scope>
</reference>
<protein>
    <submittedName>
        <fullName evidence="2">Oxygen-regulated protein 1 isoform X2</fullName>
    </submittedName>
</protein>
<accession>A0AC58M0Y5</accession>
<sequence>MSETPSTSFSTVYRTSEGQVPSSRHLSITHPVVAKRIIFYKSGDPQFRGVRVVVNPRSFKTFDALLDSLSGKVPLPFGVRNISTPRGRHSITRLEELEDGESYLCSHGRKVQPVDLDKARRRPRPWLSSRSVNTHAPRRPAAPAAPSMPRAPRRLLVFKNGDPQSRRVVLLSRRVTQSFEVFLQHLSQVMQCPVAKLYATDGRKVPSLQAVTLSSGAVVAAGREPFKPGNYDIQKYLLPAKLPGISHRVHRKGNARAESRKSGNWKVSITTSDLANAGTSSQIYIVLYGQHRSSVPIYLYGTDGGRFQDGHEDIFTITVGDIGMLFKIRIGHTNTGCSPSWHCKEIHLQNMNSGRQFYIPVQRWLARDQEDGEICREFPILNKGQPILPVTIYELHVATGELWNAGTVANVYISIYGEKGDTGSRQLLTSNSAFNFLRGQINTFFLEAVHLGDLYKIVIGHDGLGSGNGWFLDDVVIKDPTTNHEYVFFCHRWLDQGEDDGKIVREVYARDNSIFSARQKLELKRKETWSAERWKFIKGNTLQFYSRLTGGFVRLHPDGTVDAIGKKTDKYGLFDVTFNKGNVCIFQSHKMRHLSLALDNGIVTGMVSRAPAELRVLYQPNRCALLESALVPGHTVIFDRHGKIAEESSTGYADLSKELLVFVKGIFLNSAVILLATSLYQALCLQPDGTCTGAGKQSEKSYWKVHKVSSEICMFESVKNMRMYLRIKDGHCDGMGTGDIDCHFKIKKNLENASISLESTKSPGLFVGLQPDGQAKPVIYTKDENVFFYPQVIQFGRENPMGMSATPSQGEEKIQESETQKETLSKSEARGSLPSSAAKEIRHSQSSETLLSEDEWKVLVLTGNTGTQANVTLWVYGEEGVAGPISLGKDSPEQLFLPRQEDEFQVEIKSIGEIYKIRIGHDGTSRQPEWSLQRVTMQHKKSKKILDFVANVWLSRIQAEGDTVCELPVMKEGKPIFPLMRYYVDVYTGQLKQAETESEVSLCLYGERGDSGLRLLHKSNMPVRFQRGQIDKFQVEAVSLGKLQKVLLCCEASDKSQYWYCEKVIVREAGTTSESIFTCERWLPFMSQGIIHSEVELYCQEMQINHQPKIQEEANDGDWKVTVVTGDFENAGTTATVSLYVYGDTRCSGPIILGSGKYQLFNPNSADIFKINLEDIGEIYKIRIGHDNSGKDPRWYLEEIRLENMATCELFCLTVDSWIPEDENSGDIWKEIPVVRTSTTPLPVVVYEIRIYTGTRPGAETESNVFINLFGTRGDSGKRRLHQSKSHKAEFQRGQVDTFFIKAVSLGKLKKVLISHDGTGPGNGWFLENVVVKCEEEERSQEVLFPCNRWLDEYQDDGKTERELFSEGCHGTGKGRGSVIS</sequence>
<name>A0AC58M0Y5_CASCN</name>